<dbReference type="RefSeq" id="WP_092057462.1">
    <property type="nucleotide sequence ID" value="NZ_FOJJ01000034.1"/>
</dbReference>
<organism evidence="1 2">
    <name type="scientific">Trichloromonas acetexigens</name>
    <dbReference type="NCBI Taxonomy" id="38815"/>
    <lineage>
        <taxon>Bacteria</taxon>
        <taxon>Pseudomonadati</taxon>
        <taxon>Thermodesulfobacteriota</taxon>
        <taxon>Desulfuromonadia</taxon>
        <taxon>Desulfuromonadales</taxon>
        <taxon>Trichloromonadaceae</taxon>
        <taxon>Trichloromonas</taxon>
    </lineage>
</organism>
<dbReference type="InterPro" id="IPR012349">
    <property type="entry name" value="Split_barrel_FMN-bd"/>
</dbReference>
<accession>A0A550JGV2</accession>
<evidence type="ECO:0000313" key="1">
    <source>
        <dbReference type="EMBL" id="TRO82412.1"/>
    </source>
</evidence>
<dbReference type="PANTHER" id="PTHR40660:SF1">
    <property type="entry name" value="5'-PHOSPHATE OXIDASE PUTATIVE DOMAIN-CONTAINING PROTEIN-RELATED"/>
    <property type="match status" value="1"/>
</dbReference>
<reference evidence="1 2" key="1">
    <citation type="submission" date="2019-07" db="EMBL/GenBank/DDBJ databases">
        <title>Insights of Desulfuromonas acetexigens electromicrobiology.</title>
        <authorList>
            <person name="Katuri K."/>
            <person name="Sapireddy V."/>
            <person name="Shaw D.R."/>
            <person name="Saikaly P."/>
        </authorList>
    </citation>
    <scope>NUCLEOTIDE SEQUENCE [LARGE SCALE GENOMIC DNA]</scope>
    <source>
        <strain evidence="1 2">2873</strain>
    </source>
</reference>
<dbReference type="SUPFAM" id="SSF50475">
    <property type="entry name" value="FMN-binding split barrel"/>
    <property type="match status" value="1"/>
</dbReference>
<proteinExistence type="predicted"/>
<name>A0A550JGV2_9BACT</name>
<protein>
    <submittedName>
        <fullName evidence="1">Pyridoxamine 5'-phosphate oxidase family protein</fullName>
    </submittedName>
</protein>
<dbReference type="AlphaFoldDB" id="A0A550JGV2"/>
<keyword evidence="2" id="KW-1185">Reference proteome</keyword>
<gene>
    <name evidence="1" type="ORF">FL622_07495</name>
</gene>
<dbReference type="Proteomes" id="UP000317155">
    <property type="component" value="Unassembled WGS sequence"/>
</dbReference>
<comment type="caution">
    <text evidence="1">The sequence shown here is derived from an EMBL/GenBank/DDBJ whole genome shotgun (WGS) entry which is preliminary data.</text>
</comment>
<dbReference type="OrthoDB" id="5396728at2"/>
<dbReference type="PANTHER" id="PTHR40660">
    <property type="entry name" value="5'-PHOSPHATE OXIDASE PUTATIVE DOMAIN-CONTAINING PROTEIN-RELATED"/>
    <property type="match status" value="1"/>
</dbReference>
<sequence length="148" mass="16083">MNAAQAMEFINRPGSYGILATVGPGGESNAALFASARMPDEQTLVLGLSENRSLNYLRDNPHACFLAFEPGDNPLLWRGVRLYLRLEEISDSGPLFETLGAGVKEQAGETAAGAIRAAVRFAVTTVRPLIDLPQRRRRRGVKETSTEP</sequence>
<dbReference type="EMBL" id="VJVV01000004">
    <property type="protein sequence ID" value="TRO82412.1"/>
    <property type="molecule type" value="Genomic_DNA"/>
</dbReference>
<dbReference type="Gene3D" id="2.30.110.10">
    <property type="entry name" value="Electron Transport, Fmn-binding Protein, Chain A"/>
    <property type="match status" value="1"/>
</dbReference>
<evidence type="ECO:0000313" key="2">
    <source>
        <dbReference type="Proteomes" id="UP000317155"/>
    </source>
</evidence>